<organism evidence="2 3">
    <name type="scientific">Stylophora pistillata</name>
    <name type="common">Smooth cauliflower coral</name>
    <dbReference type="NCBI Taxonomy" id="50429"/>
    <lineage>
        <taxon>Eukaryota</taxon>
        <taxon>Metazoa</taxon>
        <taxon>Cnidaria</taxon>
        <taxon>Anthozoa</taxon>
        <taxon>Hexacorallia</taxon>
        <taxon>Scleractinia</taxon>
        <taxon>Astrocoeniina</taxon>
        <taxon>Pocilloporidae</taxon>
        <taxon>Stylophora</taxon>
    </lineage>
</organism>
<evidence type="ECO:0000313" key="3">
    <source>
        <dbReference type="Proteomes" id="UP000225706"/>
    </source>
</evidence>
<dbReference type="AlphaFoldDB" id="A0A2B4RU36"/>
<protein>
    <submittedName>
        <fullName evidence="2">Uncharacterized protein</fullName>
    </submittedName>
</protein>
<dbReference type="Proteomes" id="UP000225706">
    <property type="component" value="Unassembled WGS sequence"/>
</dbReference>
<sequence length="408" mass="46170">MCRRRLGLDTLDQCNELLFEMVQFACAFKFKKHPRFNLSAGFLLNAQEEHLNAIRTWWQSLGDINTISQLDCLLEGIAAARDGDVEMCAFLGVDKIEPPLVKSWKNVPLETTLLSYHCKGSNSFSCSLKNEVCESICHLVKEVQDMLEETVVPIRQWSARRHSRITNAIMEEEDDPSYLPVEDSSHSEEPGEETKTTSKRAPIMEIDIQKRQRRDSVEETFLPSKRSRVVPWRNLSQHCTLAMPASCQMHLPSVPEGRWNPPKPCQDRYHPGGGCGTALKRGHPCQGAVGTWPGPGQVPSFQRDVLLVMRDTLKKLKGWRKTVDLEKRPAKNKKELEDCNSRLRTHDMEAFQSSSVLANANRLLERASHSTLTITELCLACDFINMELTLQTGTRFATLAINSHGQLT</sequence>
<name>A0A2B4RU36_STYPI</name>
<reference evidence="3" key="1">
    <citation type="journal article" date="2017" name="bioRxiv">
        <title>Comparative analysis of the genomes of Stylophora pistillata and Acropora digitifera provides evidence for extensive differences between species of corals.</title>
        <authorList>
            <person name="Voolstra C.R."/>
            <person name="Li Y."/>
            <person name="Liew Y.J."/>
            <person name="Baumgarten S."/>
            <person name="Zoccola D."/>
            <person name="Flot J.-F."/>
            <person name="Tambutte S."/>
            <person name="Allemand D."/>
            <person name="Aranda M."/>
        </authorList>
    </citation>
    <scope>NUCLEOTIDE SEQUENCE [LARGE SCALE GENOMIC DNA]</scope>
</reference>
<accession>A0A2B4RU36</accession>
<evidence type="ECO:0000256" key="1">
    <source>
        <dbReference type="SAM" id="MobiDB-lite"/>
    </source>
</evidence>
<dbReference type="EMBL" id="LSMT01000346">
    <property type="protein sequence ID" value="PFX19742.1"/>
    <property type="molecule type" value="Genomic_DNA"/>
</dbReference>
<comment type="caution">
    <text evidence="2">The sequence shown here is derived from an EMBL/GenBank/DDBJ whole genome shotgun (WGS) entry which is preliminary data.</text>
</comment>
<feature type="compositionally biased region" description="Basic and acidic residues" evidence="1">
    <location>
        <begin position="183"/>
        <end position="196"/>
    </location>
</feature>
<gene>
    <name evidence="2" type="ORF">AWC38_SpisGene15825</name>
</gene>
<proteinExistence type="predicted"/>
<keyword evidence="3" id="KW-1185">Reference proteome</keyword>
<evidence type="ECO:0000313" key="2">
    <source>
        <dbReference type="EMBL" id="PFX19742.1"/>
    </source>
</evidence>
<feature type="region of interest" description="Disordered" evidence="1">
    <location>
        <begin position="168"/>
        <end position="200"/>
    </location>
</feature>